<protein>
    <submittedName>
        <fullName evidence="2">DUF1801 domain-containing protein</fullName>
    </submittedName>
</protein>
<comment type="caution">
    <text evidence="2">The sequence shown here is derived from an EMBL/GenBank/DDBJ whole genome shotgun (WGS) entry which is preliminary data.</text>
</comment>
<dbReference type="EMBL" id="RDRB01000008">
    <property type="protein sequence ID" value="ROT98982.1"/>
    <property type="molecule type" value="Genomic_DNA"/>
</dbReference>
<name>A0A3N2QUX3_9RHOB</name>
<dbReference type="Proteomes" id="UP000268016">
    <property type="component" value="Unassembled WGS sequence"/>
</dbReference>
<dbReference type="RefSeq" id="WP_123643162.1">
    <property type="nucleotide sequence ID" value="NZ_ML119088.1"/>
</dbReference>
<accession>A0A3N2QUX3</accession>
<sequence>MGFVLDTRLGTFEDVAAKVPAHRPLLEAIRALVARHAPGAVESASAREGSVWWGMGGNKMKDGFAWAMPHKAHVNFGFMQGAHLPDPQGRLDGTGKSLRHVKLRTPAEVEDPALAALLDAAVAERRAAAEGAPGHDTKG</sequence>
<keyword evidence="3" id="KW-1185">Reference proteome</keyword>
<dbReference type="OrthoDB" id="214150at2"/>
<feature type="domain" description="YdhG-like" evidence="1">
    <location>
        <begin position="22"/>
        <end position="122"/>
    </location>
</feature>
<dbReference type="AlphaFoldDB" id="A0A3N2QUX3"/>
<dbReference type="Pfam" id="PF08818">
    <property type="entry name" value="DUF1801"/>
    <property type="match status" value="1"/>
</dbReference>
<gene>
    <name evidence="2" type="ORF">EAT49_15250</name>
</gene>
<dbReference type="SUPFAM" id="SSF159888">
    <property type="entry name" value="YdhG-like"/>
    <property type="match status" value="1"/>
</dbReference>
<evidence type="ECO:0000259" key="1">
    <source>
        <dbReference type="Pfam" id="PF08818"/>
    </source>
</evidence>
<proteinExistence type="predicted"/>
<organism evidence="2 3">
    <name type="scientific">Histidinibacterium lentulum</name>
    <dbReference type="NCBI Taxonomy" id="2480588"/>
    <lineage>
        <taxon>Bacteria</taxon>
        <taxon>Pseudomonadati</taxon>
        <taxon>Pseudomonadota</taxon>
        <taxon>Alphaproteobacteria</taxon>
        <taxon>Rhodobacterales</taxon>
        <taxon>Paracoccaceae</taxon>
        <taxon>Histidinibacterium</taxon>
    </lineage>
</organism>
<evidence type="ECO:0000313" key="3">
    <source>
        <dbReference type="Proteomes" id="UP000268016"/>
    </source>
</evidence>
<dbReference type="Gene3D" id="3.90.1150.200">
    <property type="match status" value="1"/>
</dbReference>
<evidence type="ECO:0000313" key="2">
    <source>
        <dbReference type="EMBL" id="ROT98982.1"/>
    </source>
</evidence>
<reference evidence="2 3" key="1">
    <citation type="submission" date="2018-10" db="EMBL/GenBank/DDBJ databases">
        <title>Histidinibacterium lentulum gen. nov., sp. nov., a marine bacterium from the culture broth of Picochlorum sp. 122.</title>
        <authorList>
            <person name="Wang G."/>
        </authorList>
    </citation>
    <scope>NUCLEOTIDE SEQUENCE [LARGE SCALE GENOMIC DNA]</scope>
    <source>
        <strain evidence="2 3">B17</strain>
    </source>
</reference>
<dbReference type="InterPro" id="IPR014922">
    <property type="entry name" value="YdhG-like"/>
</dbReference>